<feature type="domain" description="Protein kinase" evidence="8">
    <location>
        <begin position="1"/>
        <end position="104"/>
    </location>
</feature>
<feature type="region of interest" description="Disordered" evidence="7">
    <location>
        <begin position="241"/>
        <end position="265"/>
    </location>
</feature>
<dbReference type="Pfam" id="PF11629">
    <property type="entry name" value="Mst1_SARAH"/>
    <property type="match status" value="1"/>
</dbReference>
<dbReference type="SUPFAM" id="SSF56112">
    <property type="entry name" value="Protein kinase-like (PK-like)"/>
    <property type="match status" value="1"/>
</dbReference>
<evidence type="ECO:0000256" key="1">
    <source>
        <dbReference type="ARBA" id="ARBA00022527"/>
    </source>
</evidence>
<dbReference type="GeneID" id="5894757"/>
<keyword evidence="11" id="KW-1185">Reference proteome</keyword>
<keyword evidence="1" id="KW-0723">Serine/threonine-protein kinase</keyword>
<dbReference type="InterPro" id="IPR011009">
    <property type="entry name" value="Kinase-like_dom_sf"/>
</dbReference>
<dbReference type="Proteomes" id="UP000001357">
    <property type="component" value="Unassembled WGS sequence"/>
</dbReference>
<dbReference type="GO" id="GO:0007165">
    <property type="term" value="P:signal transduction"/>
    <property type="evidence" value="ECO:0007669"/>
    <property type="project" value="InterPro"/>
</dbReference>
<evidence type="ECO:0000313" key="11">
    <source>
        <dbReference type="Proteomes" id="UP000001357"/>
    </source>
</evidence>
<dbReference type="eggNOG" id="KOG0574">
    <property type="taxonomic scope" value="Eukaryota"/>
</dbReference>
<evidence type="ECO:0000256" key="4">
    <source>
        <dbReference type="ARBA" id="ARBA00022777"/>
    </source>
</evidence>
<evidence type="ECO:0000256" key="3">
    <source>
        <dbReference type="ARBA" id="ARBA00022741"/>
    </source>
</evidence>
<dbReference type="EMBL" id="CH991571">
    <property type="protein sequence ID" value="EDQ85771.1"/>
    <property type="molecule type" value="Genomic_DNA"/>
</dbReference>
<organism evidence="10 11">
    <name type="scientific">Monosiga brevicollis</name>
    <name type="common">Choanoflagellate</name>
    <dbReference type="NCBI Taxonomy" id="81824"/>
    <lineage>
        <taxon>Eukaryota</taxon>
        <taxon>Choanoflagellata</taxon>
        <taxon>Craspedida</taxon>
        <taxon>Salpingoecidae</taxon>
        <taxon>Monosiga</taxon>
    </lineage>
</organism>
<dbReference type="PANTHER" id="PTHR48012">
    <property type="entry name" value="STERILE20-LIKE KINASE, ISOFORM B-RELATED"/>
    <property type="match status" value="1"/>
</dbReference>
<keyword evidence="2" id="KW-0808">Transferase</keyword>
<keyword evidence="5" id="KW-0067">ATP-binding</keyword>
<dbReference type="PROSITE" id="PS50011">
    <property type="entry name" value="PROTEIN_KINASE_DOM"/>
    <property type="match status" value="1"/>
</dbReference>
<dbReference type="Gene3D" id="1.10.287.4270">
    <property type="match status" value="1"/>
</dbReference>
<dbReference type="InterPro" id="IPR000719">
    <property type="entry name" value="Prot_kinase_dom"/>
</dbReference>
<evidence type="ECO:0000313" key="10">
    <source>
        <dbReference type="EMBL" id="EDQ85771.1"/>
    </source>
</evidence>
<dbReference type="CDD" id="cd21884">
    <property type="entry name" value="SARAH_MST_Hpo"/>
    <property type="match status" value="1"/>
</dbReference>
<dbReference type="PANTHER" id="PTHR48012:SF2">
    <property type="entry name" value="STERILE20-LIKE KINASE, ISOFORM B"/>
    <property type="match status" value="1"/>
</dbReference>
<dbReference type="Pfam" id="PF00069">
    <property type="entry name" value="Pkinase"/>
    <property type="match status" value="1"/>
</dbReference>
<feature type="compositionally biased region" description="Acidic residues" evidence="7">
    <location>
        <begin position="134"/>
        <end position="148"/>
    </location>
</feature>
<dbReference type="SMART" id="SM00220">
    <property type="entry name" value="S_TKc"/>
    <property type="match status" value="1"/>
</dbReference>
<feature type="coiled-coil region" evidence="6">
    <location>
        <begin position="267"/>
        <end position="294"/>
    </location>
</feature>
<feature type="region of interest" description="Disordered" evidence="7">
    <location>
        <begin position="132"/>
        <end position="171"/>
    </location>
</feature>
<gene>
    <name evidence="10" type="ORF">MONBRDRAFT_11609</name>
</gene>
<dbReference type="AlphaFoldDB" id="A9V9S0"/>
<dbReference type="GO" id="GO:0004674">
    <property type="term" value="F:protein serine/threonine kinase activity"/>
    <property type="evidence" value="ECO:0007669"/>
    <property type="project" value="UniProtKB-KW"/>
</dbReference>
<proteinExistence type="predicted"/>
<keyword evidence="4" id="KW-0418">Kinase</keyword>
<name>A9V9S0_MONBE</name>
<feature type="domain" description="SARAH" evidence="9">
    <location>
        <begin position="259"/>
        <end position="306"/>
    </location>
</feature>
<dbReference type="InterPro" id="IPR011524">
    <property type="entry name" value="SARAH_dom"/>
</dbReference>
<reference evidence="10 11" key="1">
    <citation type="journal article" date="2008" name="Nature">
        <title>The genome of the choanoflagellate Monosiga brevicollis and the origin of metazoans.</title>
        <authorList>
            <consortium name="JGI Sequencing"/>
            <person name="King N."/>
            <person name="Westbrook M.J."/>
            <person name="Young S.L."/>
            <person name="Kuo A."/>
            <person name="Abedin M."/>
            <person name="Chapman J."/>
            <person name="Fairclough S."/>
            <person name="Hellsten U."/>
            <person name="Isogai Y."/>
            <person name="Letunic I."/>
            <person name="Marr M."/>
            <person name="Pincus D."/>
            <person name="Putnam N."/>
            <person name="Rokas A."/>
            <person name="Wright K.J."/>
            <person name="Zuzow R."/>
            <person name="Dirks W."/>
            <person name="Good M."/>
            <person name="Goodstein D."/>
            <person name="Lemons D."/>
            <person name="Li W."/>
            <person name="Lyons J.B."/>
            <person name="Morris A."/>
            <person name="Nichols S."/>
            <person name="Richter D.J."/>
            <person name="Salamov A."/>
            <person name="Bork P."/>
            <person name="Lim W.A."/>
            <person name="Manning G."/>
            <person name="Miller W.T."/>
            <person name="McGinnis W."/>
            <person name="Shapiro H."/>
            <person name="Tjian R."/>
            <person name="Grigoriev I.V."/>
            <person name="Rokhsar D."/>
        </authorList>
    </citation>
    <scope>NUCLEOTIDE SEQUENCE [LARGE SCALE GENOMIC DNA]</scope>
    <source>
        <strain evidence="11">MX1 / ATCC 50154</strain>
    </source>
</reference>
<dbReference type="GO" id="GO:0005524">
    <property type="term" value="F:ATP binding"/>
    <property type="evidence" value="ECO:0007669"/>
    <property type="project" value="UniProtKB-KW"/>
</dbReference>
<dbReference type="STRING" id="81824.A9V9S0"/>
<keyword evidence="6" id="KW-0175">Coiled coil</keyword>
<dbReference type="InterPro" id="IPR050629">
    <property type="entry name" value="STE20/SPS1-PAK"/>
</dbReference>
<evidence type="ECO:0000259" key="9">
    <source>
        <dbReference type="PROSITE" id="PS50951"/>
    </source>
</evidence>
<dbReference type="PROSITE" id="PS50951">
    <property type="entry name" value="SARAH"/>
    <property type="match status" value="1"/>
</dbReference>
<evidence type="ECO:0000256" key="5">
    <source>
        <dbReference type="ARBA" id="ARBA00022840"/>
    </source>
</evidence>
<dbReference type="Gene3D" id="1.10.510.10">
    <property type="entry name" value="Transferase(Phosphotransferase) domain 1"/>
    <property type="match status" value="1"/>
</dbReference>
<dbReference type="RefSeq" id="XP_001749486.1">
    <property type="nucleotide sequence ID" value="XM_001749434.1"/>
</dbReference>
<dbReference type="InParanoid" id="A9V9S0"/>
<feature type="compositionally biased region" description="Polar residues" evidence="7">
    <location>
        <begin position="149"/>
        <end position="163"/>
    </location>
</feature>
<accession>A9V9S0</accession>
<sequence>MARRNTVIGTPYWMAPEVIQEIGYDVKADIWSLGIAAIEMAEGKPPHAHVHPMRAIFMIPTHDAPRLRRPSNWSDQFNDFLAHCLQKNPDLRASAQDLLEHPFLANAKPSQQTMAAAIAEAAEIVQLHGRYPEKEEDSDDDAENDNDSQGEGQTHAPGSQVDSGTMVVGGAAPGTMVVRDEDDFVDSGTMNVLSGTMVVNSNTGPDMGTMNTMHEESDTMQRVVQDVGSYKPAFMAHFEKQASNGSDEDEGTEAVDTPASAQPTATLEELQSKLELLEMEKEQELDELRRLYHAKREPIIQALQSKQQAPIPTS</sequence>
<evidence type="ECO:0000259" key="8">
    <source>
        <dbReference type="PROSITE" id="PS50011"/>
    </source>
</evidence>
<keyword evidence="3" id="KW-0547">Nucleotide-binding</keyword>
<evidence type="ECO:0000256" key="6">
    <source>
        <dbReference type="SAM" id="Coils"/>
    </source>
</evidence>
<dbReference type="InterPro" id="IPR024205">
    <property type="entry name" value="Mst1_2_SARAH_domain"/>
</dbReference>
<protein>
    <recommendedName>
        <fullName evidence="12">Non-specific serine/threonine protein kinase</fullName>
    </recommendedName>
</protein>
<dbReference type="KEGG" id="mbr:MONBRDRAFT_11609"/>
<evidence type="ECO:0008006" key="12">
    <source>
        <dbReference type="Google" id="ProtNLM"/>
    </source>
</evidence>
<evidence type="ECO:0000256" key="7">
    <source>
        <dbReference type="SAM" id="MobiDB-lite"/>
    </source>
</evidence>
<evidence type="ECO:0000256" key="2">
    <source>
        <dbReference type="ARBA" id="ARBA00022679"/>
    </source>
</evidence>